<dbReference type="EMBL" id="CP093343">
    <property type="protein sequence ID" value="WOG83636.1"/>
    <property type="molecule type" value="Genomic_DNA"/>
</dbReference>
<dbReference type="AlphaFoldDB" id="A0A166HB37"/>
<reference evidence="1" key="1">
    <citation type="journal article" date="2016" name="Nat. Genet.">
        <title>A high-quality carrot genome assembly provides new insights into carotenoid accumulation and asterid genome evolution.</title>
        <authorList>
            <person name="Iorizzo M."/>
            <person name="Ellison S."/>
            <person name="Senalik D."/>
            <person name="Zeng P."/>
            <person name="Satapoomin P."/>
            <person name="Huang J."/>
            <person name="Bowman M."/>
            <person name="Iovene M."/>
            <person name="Sanseverino W."/>
            <person name="Cavagnaro P."/>
            <person name="Yildiz M."/>
            <person name="Macko-Podgorni A."/>
            <person name="Moranska E."/>
            <person name="Grzebelus E."/>
            <person name="Grzebelus D."/>
            <person name="Ashrafi H."/>
            <person name="Zheng Z."/>
            <person name="Cheng S."/>
            <person name="Spooner D."/>
            <person name="Van Deynze A."/>
            <person name="Simon P."/>
        </authorList>
    </citation>
    <scope>NUCLEOTIDE SEQUENCE</scope>
    <source>
        <tissue evidence="1">Leaf</tissue>
    </source>
</reference>
<evidence type="ECO:0000313" key="1">
    <source>
        <dbReference type="EMBL" id="WOG83636.1"/>
    </source>
</evidence>
<proteinExistence type="predicted"/>
<keyword evidence="2" id="KW-1185">Reference proteome</keyword>
<sequence>MSGTRMRDGDGVDNTKRWTQYSKAVEPHVLVVLAKLHPYKNIQLTWAHFNIRPIKSSPIL</sequence>
<name>A0A166HB37_DAUCS</name>
<dbReference type="Gramene" id="KZN10030">
    <property type="protein sequence ID" value="KZN10030"/>
    <property type="gene ID" value="DCAR_002686"/>
</dbReference>
<evidence type="ECO:0000313" key="2">
    <source>
        <dbReference type="Proteomes" id="UP000077755"/>
    </source>
</evidence>
<dbReference type="Proteomes" id="UP000077755">
    <property type="component" value="Chromosome 1"/>
</dbReference>
<reference evidence="1" key="2">
    <citation type="submission" date="2022-03" db="EMBL/GenBank/DDBJ databases">
        <title>Draft title - Genomic analysis of global carrot germplasm unveils the trajectory of domestication and the origin of high carotenoid orange carrot.</title>
        <authorList>
            <person name="Iorizzo M."/>
            <person name="Ellison S."/>
            <person name="Senalik D."/>
            <person name="Macko-Podgorni A."/>
            <person name="Grzebelus D."/>
            <person name="Bostan H."/>
            <person name="Rolling W."/>
            <person name="Curaba J."/>
            <person name="Simon P."/>
        </authorList>
    </citation>
    <scope>NUCLEOTIDE SEQUENCE</scope>
    <source>
        <tissue evidence="1">Leaf</tissue>
    </source>
</reference>
<protein>
    <submittedName>
        <fullName evidence="1">Uncharacterized protein</fullName>
    </submittedName>
</protein>
<organism evidence="1 2">
    <name type="scientific">Daucus carota subsp. sativus</name>
    <name type="common">Carrot</name>
    <dbReference type="NCBI Taxonomy" id="79200"/>
    <lineage>
        <taxon>Eukaryota</taxon>
        <taxon>Viridiplantae</taxon>
        <taxon>Streptophyta</taxon>
        <taxon>Embryophyta</taxon>
        <taxon>Tracheophyta</taxon>
        <taxon>Spermatophyta</taxon>
        <taxon>Magnoliopsida</taxon>
        <taxon>eudicotyledons</taxon>
        <taxon>Gunneridae</taxon>
        <taxon>Pentapetalae</taxon>
        <taxon>asterids</taxon>
        <taxon>campanulids</taxon>
        <taxon>Apiales</taxon>
        <taxon>Apiaceae</taxon>
        <taxon>Apioideae</taxon>
        <taxon>Scandiceae</taxon>
        <taxon>Daucinae</taxon>
        <taxon>Daucus</taxon>
        <taxon>Daucus sect. Daucus</taxon>
    </lineage>
</organism>
<gene>
    <name evidence="1" type="ORF">DCAR_0102813</name>
</gene>
<accession>A0A166HB37</accession>